<name>A0AAW0A7F4_9AGAR</name>
<proteinExistence type="predicted"/>
<dbReference type="AlphaFoldDB" id="A0AAW0A7F4"/>
<keyword evidence="2" id="KW-1185">Reference proteome</keyword>
<accession>A0AAW0A7F4</accession>
<reference evidence="1 2" key="1">
    <citation type="journal article" date="2024" name="J Genomics">
        <title>Draft genome sequencing and assembly of Favolaschia claudopus CIRM-BRFM 2984 isolated from oak limbs.</title>
        <authorList>
            <person name="Navarro D."/>
            <person name="Drula E."/>
            <person name="Chaduli D."/>
            <person name="Cazenave R."/>
            <person name="Ahrendt S."/>
            <person name="Wang J."/>
            <person name="Lipzen A."/>
            <person name="Daum C."/>
            <person name="Barry K."/>
            <person name="Grigoriev I.V."/>
            <person name="Favel A."/>
            <person name="Rosso M.N."/>
            <person name="Martin F."/>
        </authorList>
    </citation>
    <scope>NUCLEOTIDE SEQUENCE [LARGE SCALE GENOMIC DNA]</scope>
    <source>
        <strain evidence="1 2">CIRM-BRFM 2984</strain>
    </source>
</reference>
<evidence type="ECO:0000313" key="1">
    <source>
        <dbReference type="EMBL" id="KAK7001995.1"/>
    </source>
</evidence>
<dbReference type="Proteomes" id="UP001362999">
    <property type="component" value="Unassembled WGS sequence"/>
</dbReference>
<keyword evidence="1" id="KW-0238">DNA-binding</keyword>
<dbReference type="GO" id="GO:0003677">
    <property type="term" value="F:DNA binding"/>
    <property type="evidence" value="ECO:0007669"/>
    <property type="project" value="UniProtKB-KW"/>
</dbReference>
<evidence type="ECO:0000313" key="2">
    <source>
        <dbReference type="Proteomes" id="UP001362999"/>
    </source>
</evidence>
<dbReference type="InterPro" id="IPR009057">
    <property type="entry name" value="Homeodomain-like_sf"/>
</dbReference>
<comment type="caution">
    <text evidence="1">The sequence shown here is derived from an EMBL/GenBank/DDBJ whole genome shotgun (WGS) entry which is preliminary data.</text>
</comment>
<keyword evidence="1" id="KW-0371">Homeobox</keyword>
<organism evidence="1 2">
    <name type="scientific">Favolaschia claudopus</name>
    <dbReference type="NCBI Taxonomy" id="2862362"/>
    <lineage>
        <taxon>Eukaryota</taxon>
        <taxon>Fungi</taxon>
        <taxon>Dikarya</taxon>
        <taxon>Basidiomycota</taxon>
        <taxon>Agaricomycotina</taxon>
        <taxon>Agaricomycetes</taxon>
        <taxon>Agaricomycetidae</taxon>
        <taxon>Agaricales</taxon>
        <taxon>Marasmiineae</taxon>
        <taxon>Mycenaceae</taxon>
        <taxon>Favolaschia</taxon>
    </lineage>
</organism>
<dbReference type="Gene3D" id="1.10.10.10">
    <property type="entry name" value="Winged helix-like DNA-binding domain superfamily/Winged helix DNA-binding domain"/>
    <property type="match status" value="1"/>
</dbReference>
<dbReference type="EMBL" id="JAWWNJ010000080">
    <property type="protein sequence ID" value="KAK7001995.1"/>
    <property type="molecule type" value="Genomic_DNA"/>
</dbReference>
<dbReference type="SUPFAM" id="SSF46689">
    <property type="entry name" value="Homeodomain-like"/>
    <property type="match status" value="1"/>
</dbReference>
<sequence length="129" mass="15111">MGHCKDIPENTRANVVHLHYFCGRKQADVAHELGVSLSSVEKILRRHRREELEEPATPTYRIRGRPRLLHVTDVDFLVALVERTPDIYLREMQAELRELCNVEASLTSIWTALRRRGYTRKRRAPEELP</sequence>
<dbReference type="InterPro" id="IPR036388">
    <property type="entry name" value="WH-like_DNA-bd_sf"/>
</dbReference>
<gene>
    <name evidence="1" type="ORF">R3P38DRAFT_3215730</name>
</gene>
<protein>
    <submittedName>
        <fullName evidence="1">Homeodomain-like protein</fullName>
    </submittedName>
</protein>